<dbReference type="KEGG" id="ndi:NDAI_0B01160"/>
<feature type="region of interest" description="Disordered" evidence="2">
    <location>
        <begin position="227"/>
        <end position="270"/>
    </location>
</feature>
<dbReference type="Proteomes" id="UP000000689">
    <property type="component" value="Chromosome 2"/>
</dbReference>
<dbReference type="OrthoDB" id="5600552at2759"/>
<evidence type="ECO:0000259" key="3">
    <source>
        <dbReference type="PROSITE" id="PS50158"/>
    </source>
</evidence>
<dbReference type="EMBL" id="HE580268">
    <property type="protein sequence ID" value="CCD23150.1"/>
    <property type="molecule type" value="Genomic_DNA"/>
</dbReference>
<dbReference type="eggNOG" id="KOG0017">
    <property type="taxonomic scope" value="Eukaryota"/>
</dbReference>
<evidence type="ECO:0000313" key="4">
    <source>
        <dbReference type="EMBL" id="CCD23150.1"/>
    </source>
</evidence>
<dbReference type="PANTHER" id="PTHR33223">
    <property type="entry name" value="CCHC-TYPE DOMAIN-CONTAINING PROTEIN"/>
    <property type="match status" value="1"/>
</dbReference>
<dbReference type="GO" id="GO:0003676">
    <property type="term" value="F:nucleic acid binding"/>
    <property type="evidence" value="ECO:0007669"/>
    <property type="project" value="InterPro"/>
</dbReference>
<feature type="compositionally biased region" description="Polar residues" evidence="2">
    <location>
        <begin position="255"/>
        <end position="270"/>
    </location>
</feature>
<dbReference type="PANTHER" id="PTHR33223:SF6">
    <property type="entry name" value="CCHC-TYPE DOMAIN-CONTAINING PROTEIN"/>
    <property type="match status" value="1"/>
</dbReference>
<reference evidence="4 5" key="1">
    <citation type="journal article" date="2011" name="Proc. Natl. Acad. Sci. U.S.A.">
        <title>Evolutionary erosion of yeast sex chromosomes by mating-type switching accidents.</title>
        <authorList>
            <person name="Gordon J.L."/>
            <person name="Armisen D."/>
            <person name="Proux-Wera E."/>
            <person name="Oheigeartaigh S.S."/>
            <person name="Byrne K.P."/>
            <person name="Wolfe K.H."/>
        </authorList>
    </citation>
    <scope>NUCLEOTIDE SEQUENCE [LARGE SCALE GENOMIC DNA]</scope>
    <source>
        <strain evidence="5">ATCC 10597 / BCRC 20456 / CBS 421 / NBRC 0211 / NRRL Y-12639</strain>
    </source>
</reference>
<dbReference type="InterPro" id="IPR045358">
    <property type="entry name" value="Ty3_capsid"/>
</dbReference>
<dbReference type="GeneID" id="11498422"/>
<feature type="compositionally biased region" description="Low complexity" evidence="2">
    <location>
        <begin position="235"/>
        <end position="247"/>
    </location>
</feature>
<keyword evidence="1" id="KW-0863">Zinc-finger</keyword>
<name>G0W5T9_NAUDC</name>
<keyword evidence="5" id="KW-1185">Reference proteome</keyword>
<keyword evidence="1" id="KW-0479">Metal-binding</keyword>
<dbReference type="InterPro" id="IPR001878">
    <property type="entry name" value="Znf_CCHC"/>
</dbReference>
<dbReference type="AlphaFoldDB" id="G0W5T9"/>
<dbReference type="PROSITE" id="PS50158">
    <property type="entry name" value="ZF_CCHC"/>
    <property type="match status" value="1"/>
</dbReference>
<evidence type="ECO:0000256" key="1">
    <source>
        <dbReference type="PROSITE-ProRule" id="PRU00047"/>
    </source>
</evidence>
<sequence>MTVIDANFMYDANDGLDKFTFTGPTVLKGNAPATFSGLQDIMTLPTFLTTMKLQFITRSITTDSDKIAFFGRNLSGPAVNWFLHWFENAAPATTYETFLDCFRDHFFKRLDPNKIINEMNSISQAQLGVEQYNARFSQLWALMPPHVWTEQGAILAYLRGLSGDTARLVMLAHPKTLNEALEYAYETTAIGERFINGQHTNYVDADGDITMAPVLSPTYGHSVSAVYPRGNSFPNRNRSNGRYNNNYDKTHTRPRTTANYPKPNNSNPRYQHSGEISRNECIQRHLCFRCKRGGHSARECRAPQASNP</sequence>
<dbReference type="HOGENOM" id="CLU_966938_0_0_1"/>
<dbReference type="OMA" id="NEYTISA"/>
<dbReference type="STRING" id="1071378.G0W5T9"/>
<protein>
    <recommendedName>
        <fullName evidence="3">CCHC-type domain-containing protein</fullName>
    </recommendedName>
</protein>
<dbReference type="GO" id="GO:0008270">
    <property type="term" value="F:zinc ion binding"/>
    <property type="evidence" value="ECO:0007669"/>
    <property type="project" value="UniProtKB-KW"/>
</dbReference>
<dbReference type="SMART" id="SM00343">
    <property type="entry name" value="ZnF_C2HC"/>
    <property type="match status" value="1"/>
</dbReference>
<accession>G0W5T9</accession>
<proteinExistence type="predicted"/>
<dbReference type="Pfam" id="PF19259">
    <property type="entry name" value="Ty3_capsid"/>
    <property type="match status" value="1"/>
</dbReference>
<dbReference type="RefSeq" id="XP_003668393.1">
    <property type="nucleotide sequence ID" value="XM_003668345.1"/>
</dbReference>
<evidence type="ECO:0000313" key="5">
    <source>
        <dbReference type="Proteomes" id="UP000000689"/>
    </source>
</evidence>
<gene>
    <name evidence="4" type="primary">NDAI0B01160</name>
    <name evidence="4" type="ordered locus">NDAI_0B01160</name>
</gene>
<keyword evidence="1" id="KW-0862">Zinc</keyword>
<evidence type="ECO:0000256" key="2">
    <source>
        <dbReference type="SAM" id="MobiDB-lite"/>
    </source>
</evidence>
<feature type="domain" description="CCHC-type" evidence="3">
    <location>
        <begin position="287"/>
        <end position="301"/>
    </location>
</feature>
<organism evidence="4 5">
    <name type="scientific">Naumovozyma dairenensis (strain ATCC 10597 / BCRC 20456 / CBS 421 / NBRC 0211 / NRRL Y-12639)</name>
    <name type="common">Saccharomyces dairenensis</name>
    <dbReference type="NCBI Taxonomy" id="1071378"/>
    <lineage>
        <taxon>Eukaryota</taxon>
        <taxon>Fungi</taxon>
        <taxon>Dikarya</taxon>
        <taxon>Ascomycota</taxon>
        <taxon>Saccharomycotina</taxon>
        <taxon>Saccharomycetes</taxon>
        <taxon>Saccharomycetales</taxon>
        <taxon>Saccharomycetaceae</taxon>
        <taxon>Naumovozyma</taxon>
    </lineage>
</organism>